<dbReference type="AlphaFoldDB" id="A0A212FJ30"/>
<dbReference type="FunFam" id="1.25.10.10:FF:000043">
    <property type="entry name" value="Unc-45 myosin chaperone B"/>
    <property type="match status" value="1"/>
</dbReference>
<dbReference type="InterPro" id="IPR016024">
    <property type="entry name" value="ARM-type_fold"/>
</dbReference>
<dbReference type="Proteomes" id="UP000007151">
    <property type="component" value="Unassembled WGS sequence"/>
</dbReference>
<reference evidence="11 12" key="1">
    <citation type="journal article" date="2011" name="Cell">
        <title>The monarch butterfly genome yields insights into long-distance migration.</title>
        <authorList>
            <person name="Zhan S."/>
            <person name="Merlin C."/>
            <person name="Boore J.L."/>
            <person name="Reppert S.M."/>
        </authorList>
    </citation>
    <scope>NUCLEOTIDE SEQUENCE [LARGE SCALE GENOMIC DNA]</scope>
    <source>
        <strain evidence="11">F-2</strain>
    </source>
</reference>
<evidence type="ECO:0000256" key="1">
    <source>
        <dbReference type="ARBA" id="ARBA00004161"/>
    </source>
</evidence>
<dbReference type="InterPro" id="IPR024660">
    <property type="entry name" value="UCS_central_dom"/>
</dbReference>
<dbReference type="FunCoup" id="A0A212FJ30">
    <property type="interactions" value="738"/>
</dbReference>
<keyword evidence="9" id="KW-0802">TPR repeat</keyword>
<sequence length="934" mass="104913">MINPKEAESFKNQGNEAFKSEKYEEAISLYSKAINLAEKDSRDLSTYLKNRAAAYLKLKDHKMVIKDCDEALQIVPEDPKALFRRAQALESLERFEEAYRDAKTILTVDPSNKAIQPMLGRLYAVVQERAKSAAQTSNKVEQMFKLAFDISEDKSKREKAVANLIVLAKESTGADIMMKNGVVHKIQKLLKIEKNQEIYVNCIRVIGQLCKRSVDRTTDIIKTVGIPWFLEIIDSDYDERVNAGQYCLQVILNTFSGMDTKKETKPDPSLCEQYKSEIDTLLTCLTYSITNRVITGQARDAIIELIMRNCHFTTLNWAERFVEIRGLQRLLEVCSELEDYKYESAMNITDSSRTIAAACLARVYENMYYDQARDNFNGHVDEFIKDKLLSPDLESKVRVTVAITSLLRGPLDVGNYVISKEGIIDMILVMAQTEDPLQQKVACECLIAAASKKDKARTIINKGVDILKKLYSCKNDAVRVRALVGLCKIGSFGGDDASIRPFADGSTKKLAEACRKFLVNPAKDKDMRKWAAEGLSYLTLDADVKEKLVDDKPAIQALIELAKSGDQSCLYGVVTTLVNLCNAYEKQEVMPEMLELAKFAKHHIPEQHELDDPDFVNKRLTILCKAGVTSGLVALSKTESHNSRELIARVFNALCSLQELRGIVVQQGGAKVLIPMALEGTNNGKKQAAQALARIGITINPEVAYPGQRNLEVVRPLIALLHPDCTALENFEALMALCNLAGMNETTRNRILKEGGLSKIEHYLFEDHMMLQRAATQCVCNLVQSEEVVKTYEGKNDKTKYLYVLCQEEDVDTVMAAVGALCILTTVSKICCRKLLDVQSWLETLRCLLANPNNEIQYRGTYMLHNIIKDDVDTSSRIFETDIMEILMALTKLTEIEQQRTKELAEKCLAEAELMGVIRKPDSALIEEIVEEED</sequence>
<keyword evidence="8" id="KW-0221">Differentiation</keyword>
<evidence type="ECO:0000256" key="6">
    <source>
        <dbReference type="ARBA" id="ARBA00022490"/>
    </source>
</evidence>
<dbReference type="EMBL" id="AGBW02008320">
    <property type="protein sequence ID" value="OWR53748.1"/>
    <property type="molecule type" value="Genomic_DNA"/>
</dbReference>
<evidence type="ECO:0000256" key="10">
    <source>
        <dbReference type="ARBA" id="ARBA00023186"/>
    </source>
</evidence>
<dbReference type="GO" id="GO:0030018">
    <property type="term" value="C:Z disc"/>
    <property type="evidence" value="ECO:0007669"/>
    <property type="project" value="UniProtKB-SubCell"/>
</dbReference>
<keyword evidence="7" id="KW-0517">Myogenesis</keyword>
<comment type="subcellular location">
    <subcellularLocation>
        <location evidence="1">Cytoplasm</location>
        <location evidence="1">Myofibril</location>
        <location evidence="1">Sarcomere</location>
        <location evidence="1">A band</location>
    </subcellularLocation>
    <subcellularLocation>
        <location evidence="2">Cytoplasm</location>
        <location evidence="2">Myofibril</location>
        <location evidence="2">Sarcomere</location>
        <location evidence="2">Z line</location>
    </subcellularLocation>
    <subcellularLocation>
        <location evidence="3">Cytoplasm</location>
        <location evidence="3">Perinuclear region</location>
    </subcellularLocation>
</comment>
<dbReference type="KEGG" id="dpl:KGM_201782"/>
<keyword evidence="6" id="KW-0963">Cytoplasm</keyword>
<evidence type="ECO:0000256" key="4">
    <source>
        <dbReference type="ARBA" id="ARBA00020768"/>
    </source>
</evidence>
<comment type="caution">
    <text evidence="11">The sequence shown here is derived from an EMBL/GenBank/DDBJ whole genome shotgun (WGS) entry which is preliminary data.</text>
</comment>
<keyword evidence="12" id="KW-1185">Reference proteome</keyword>
<dbReference type="InterPro" id="IPR019734">
    <property type="entry name" value="TPR_rpt"/>
</dbReference>
<evidence type="ECO:0000256" key="2">
    <source>
        <dbReference type="ARBA" id="ARBA00004216"/>
    </source>
</evidence>
<dbReference type="PANTHER" id="PTHR45994">
    <property type="entry name" value="FI21225P1"/>
    <property type="match status" value="1"/>
</dbReference>
<dbReference type="PANTHER" id="PTHR45994:SF1">
    <property type="entry name" value="FI21225P1"/>
    <property type="match status" value="1"/>
</dbReference>
<dbReference type="PROSITE" id="PS50005">
    <property type="entry name" value="TPR"/>
    <property type="match status" value="2"/>
</dbReference>
<dbReference type="GO" id="GO:0007517">
    <property type="term" value="P:muscle organ development"/>
    <property type="evidence" value="ECO:0007669"/>
    <property type="project" value="UniProtKB-KW"/>
</dbReference>
<accession>A0A212FJ30</accession>
<dbReference type="eggNOG" id="KOG4151">
    <property type="taxonomic scope" value="Eukaryota"/>
</dbReference>
<protein>
    <recommendedName>
        <fullName evidence="4">Protein unc-45 homolog B</fullName>
    </recommendedName>
</protein>
<dbReference type="Pfam" id="PF11701">
    <property type="entry name" value="UNC45-central"/>
    <property type="match status" value="1"/>
</dbReference>
<dbReference type="SMART" id="SM00028">
    <property type="entry name" value="TPR"/>
    <property type="match status" value="3"/>
</dbReference>
<dbReference type="STRING" id="278856.A0A212FJ30"/>
<gene>
    <name evidence="11" type="ORF">KGM_201782</name>
</gene>
<evidence type="ECO:0000256" key="3">
    <source>
        <dbReference type="ARBA" id="ARBA00004556"/>
    </source>
</evidence>
<evidence type="ECO:0000256" key="8">
    <source>
        <dbReference type="ARBA" id="ARBA00022782"/>
    </source>
</evidence>
<evidence type="ECO:0000256" key="7">
    <source>
        <dbReference type="ARBA" id="ARBA00022541"/>
    </source>
</evidence>
<keyword evidence="10" id="KW-0143">Chaperone</keyword>
<dbReference type="GO" id="GO:0048471">
    <property type="term" value="C:perinuclear region of cytoplasm"/>
    <property type="evidence" value="ECO:0007669"/>
    <property type="project" value="UniProtKB-SubCell"/>
</dbReference>
<dbReference type="SUPFAM" id="SSF48371">
    <property type="entry name" value="ARM repeat"/>
    <property type="match status" value="2"/>
</dbReference>
<keyword evidence="5" id="KW-0217">Developmental protein</keyword>
<dbReference type="SUPFAM" id="SSF48452">
    <property type="entry name" value="TPR-like"/>
    <property type="match status" value="1"/>
</dbReference>
<dbReference type="GO" id="GO:0031672">
    <property type="term" value="C:A band"/>
    <property type="evidence" value="ECO:0007669"/>
    <property type="project" value="UniProtKB-SubCell"/>
</dbReference>
<dbReference type="OrthoDB" id="199930at2759"/>
<evidence type="ECO:0000256" key="5">
    <source>
        <dbReference type="ARBA" id="ARBA00022473"/>
    </source>
</evidence>
<dbReference type="SMART" id="SM00185">
    <property type="entry name" value="ARM"/>
    <property type="match status" value="5"/>
</dbReference>
<dbReference type="Gene3D" id="1.25.10.10">
    <property type="entry name" value="Leucine-rich Repeat Variant"/>
    <property type="match status" value="2"/>
</dbReference>
<evidence type="ECO:0000256" key="9">
    <source>
        <dbReference type="ARBA" id="ARBA00022803"/>
    </source>
</evidence>
<evidence type="ECO:0000313" key="12">
    <source>
        <dbReference type="Proteomes" id="UP000007151"/>
    </source>
</evidence>
<dbReference type="GO" id="GO:0030154">
    <property type="term" value="P:cell differentiation"/>
    <property type="evidence" value="ECO:0007669"/>
    <property type="project" value="UniProtKB-KW"/>
</dbReference>
<evidence type="ECO:0000313" key="11">
    <source>
        <dbReference type="EMBL" id="OWR53748.1"/>
    </source>
</evidence>
<dbReference type="Gene3D" id="1.25.40.10">
    <property type="entry name" value="Tetratricopeptide repeat domain"/>
    <property type="match status" value="1"/>
</dbReference>
<proteinExistence type="predicted"/>
<organism evidence="11 12">
    <name type="scientific">Danaus plexippus plexippus</name>
    <dbReference type="NCBI Taxonomy" id="278856"/>
    <lineage>
        <taxon>Eukaryota</taxon>
        <taxon>Metazoa</taxon>
        <taxon>Ecdysozoa</taxon>
        <taxon>Arthropoda</taxon>
        <taxon>Hexapoda</taxon>
        <taxon>Insecta</taxon>
        <taxon>Pterygota</taxon>
        <taxon>Neoptera</taxon>
        <taxon>Endopterygota</taxon>
        <taxon>Lepidoptera</taxon>
        <taxon>Glossata</taxon>
        <taxon>Ditrysia</taxon>
        <taxon>Papilionoidea</taxon>
        <taxon>Nymphalidae</taxon>
        <taxon>Danainae</taxon>
        <taxon>Danaini</taxon>
        <taxon>Danaina</taxon>
        <taxon>Danaus</taxon>
        <taxon>Danaus</taxon>
    </lineage>
</organism>
<name>A0A212FJ30_DANPL</name>
<dbReference type="InterPro" id="IPR000225">
    <property type="entry name" value="Armadillo"/>
</dbReference>
<dbReference type="GO" id="GO:0051879">
    <property type="term" value="F:Hsp90 protein binding"/>
    <property type="evidence" value="ECO:0007669"/>
    <property type="project" value="TreeGrafter"/>
</dbReference>
<dbReference type="InterPro" id="IPR011990">
    <property type="entry name" value="TPR-like_helical_dom_sf"/>
</dbReference>
<dbReference type="InterPro" id="IPR011989">
    <property type="entry name" value="ARM-like"/>
</dbReference>